<organism evidence="1 2">
    <name type="scientific">Caerostris extrusa</name>
    <name type="common">Bark spider</name>
    <name type="synonym">Caerostris bankana</name>
    <dbReference type="NCBI Taxonomy" id="172846"/>
    <lineage>
        <taxon>Eukaryota</taxon>
        <taxon>Metazoa</taxon>
        <taxon>Ecdysozoa</taxon>
        <taxon>Arthropoda</taxon>
        <taxon>Chelicerata</taxon>
        <taxon>Arachnida</taxon>
        <taxon>Araneae</taxon>
        <taxon>Araneomorphae</taxon>
        <taxon>Entelegynae</taxon>
        <taxon>Araneoidea</taxon>
        <taxon>Araneidae</taxon>
        <taxon>Caerostris</taxon>
    </lineage>
</organism>
<keyword evidence="2" id="KW-1185">Reference proteome</keyword>
<name>A0AAV4M6M9_CAEEX</name>
<dbReference type="EMBL" id="BPLR01001793">
    <property type="protein sequence ID" value="GIX66494.1"/>
    <property type="molecule type" value="Genomic_DNA"/>
</dbReference>
<accession>A0AAV4M6M9</accession>
<proteinExistence type="predicted"/>
<comment type="caution">
    <text evidence="1">The sequence shown here is derived from an EMBL/GenBank/DDBJ whole genome shotgun (WGS) entry which is preliminary data.</text>
</comment>
<evidence type="ECO:0000313" key="2">
    <source>
        <dbReference type="Proteomes" id="UP001054945"/>
    </source>
</evidence>
<gene>
    <name evidence="1" type="ORF">CEXT_683741</name>
</gene>
<sequence>MELGGAHLPILCRDSLELLFFAVKSRRATFGLAWRPRFSRTLGILHAAKWPFHTIILRGASSPYTPLALLLRTLGAKILWSDYKKFQLDVTVGYTWSDADQCQPERFLYAHPEA</sequence>
<reference evidence="1 2" key="1">
    <citation type="submission" date="2021-06" db="EMBL/GenBank/DDBJ databases">
        <title>Caerostris extrusa draft genome.</title>
        <authorList>
            <person name="Kono N."/>
            <person name="Arakawa K."/>
        </authorList>
    </citation>
    <scope>NUCLEOTIDE SEQUENCE [LARGE SCALE GENOMIC DNA]</scope>
</reference>
<dbReference type="AlphaFoldDB" id="A0AAV4M6M9"/>
<evidence type="ECO:0000313" key="1">
    <source>
        <dbReference type="EMBL" id="GIX66494.1"/>
    </source>
</evidence>
<protein>
    <submittedName>
        <fullName evidence="1">Uncharacterized protein</fullName>
    </submittedName>
</protein>
<dbReference type="Proteomes" id="UP001054945">
    <property type="component" value="Unassembled WGS sequence"/>
</dbReference>